<dbReference type="InterPro" id="IPR011545">
    <property type="entry name" value="DEAD/DEAH_box_helicase_dom"/>
</dbReference>
<keyword evidence="9" id="KW-1185">Reference proteome</keyword>
<evidence type="ECO:0000256" key="1">
    <source>
        <dbReference type="ARBA" id="ARBA00012552"/>
    </source>
</evidence>
<feature type="domain" description="Helicase C-terminal" evidence="8">
    <location>
        <begin position="325"/>
        <end position="479"/>
    </location>
</feature>
<evidence type="ECO:0000313" key="10">
    <source>
        <dbReference type="WBParaSite" id="jg17909"/>
    </source>
</evidence>
<evidence type="ECO:0000256" key="2">
    <source>
        <dbReference type="ARBA" id="ARBA00022741"/>
    </source>
</evidence>
<evidence type="ECO:0000313" key="9">
    <source>
        <dbReference type="Proteomes" id="UP000887574"/>
    </source>
</evidence>
<dbReference type="Pfam" id="PF00271">
    <property type="entry name" value="Helicase_C"/>
    <property type="match status" value="1"/>
</dbReference>
<proteinExistence type="inferred from homology"/>
<dbReference type="PANTHER" id="PTHR47958">
    <property type="entry name" value="ATP-DEPENDENT RNA HELICASE DBP3"/>
    <property type="match status" value="1"/>
</dbReference>
<dbReference type="GO" id="GO:0016787">
    <property type="term" value="F:hydrolase activity"/>
    <property type="evidence" value="ECO:0007669"/>
    <property type="project" value="UniProtKB-KW"/>
</dbReference>
<evidence type="ECO:0000256" key="3">
    <source>
        <dbReference type="ARBA" id="ARBA00022801"/>
    </source>
</evidence>
<evidence type="ECO:0000259" key="8">
    <source>
        <dbReference type="PROSITE" id="PS51194"/>
    </source>
</evidence>
<dbReference type="Gene3D" id="3.40.50.300">
    <property type="entry name" value="P-loop containing nucleotide triphosphate hydrolases"/>
    <property type="match status" value="2"/>
</dbReference>
<keyword evidence="3 6" id="KW-0378">Hydrolase</keyword>
<dbReference type="PROSITE" id="PS51194">
    <property type="entry name" value="HELICASE_CTER"/>
    <property type="match status" value="1"/>
</dbReference>
<dbReference type="PROSITE" id="PS51192">
    <property type="entry name" value="HELICASE_ATP_BIND_1"/>
    <property type="match status" value="1"/>
</dbReference>
<keyword evidence="2 6" id="KW-0547">Nucleotide-binding</keyword>
<dbReference type="InterPro" id="IPR000629">
    <property type="entry name" value="RNA-helicase_DEAD-box_CS"/>
</dbReference>
<dbReference type="EC" id="3.6.4.13" evidence="1"/>
<keyword evidence="5 6" id="KW-0067">ATP-binding</keyword>
<evidence type="ECO:0000256" key="6">
    <source>
        <dbReference type="RuleBase" id="RU000492"/>
    </source>
</evidence>
<dbReference type="CDD" id="cd18787">
    <property type="entry name" value="SF2_C_DEAD"/>
    <property type="match status" value="1"/>
</dbReference>
<dbReference type="AlphaFoldDB" id="A0A915DAM9"/>
<dbReference type="SUPFAM" id="SSF52540">
    <property type="entry name" value="P-loop containing nucleoside triphosphate hydrolases"/>
    <property type="match status" value="1"/>
</dbReference>
<organism evidence="9 10">
    <name type="scientific">Ditylenchus dipsaci</name>
    <dbReference type="NCBI Taxonomy" id="166011"/>
    <lineage>
        <taxon>Eukaryota</taxon>
        <taxon>Metazoa</taxon>
        <taxon>Ecdysozoa</taxon>
        <taxon>Nematoda</taxon>
        <taxon>Chromadorea</taxon>
        <taxon>Rhabditida</taxon>
        <taxon>Tylenchina</taxon>
        <taxon>Tylenchomorpha</taxon>
        <taxon>Sphaerularioidea</taxon>
        <taxon>Anguinidae</taxon>
        <taxon>Anguininae</taxon>
        <taxon>Ditylenchus</taxon>
    </lineage>
</organism>
<dbReference type="SMART" id="SM00490">
    <property type="entry name" value="HELICc"/>
    <property type="match status" value="1"/>
</dbReference>
<reference evidence="10" key="1">
    <citation type="submission" date="2022-11" db="UniProtKB">
        <authorList>
            <consortium name="WormBaseParasite"/>
        </authorList>
    </citation>
    <scope>IDENTIFICATION</scope>
</reference>
<dbReference type="SMART" id="SM00487">
    <property type="entry name" value="DEXDc"/>
    <property type="match status" value="1"/>
</dbReference>
<evidence type="ECO:0000259" key="7">
    <source>
        <dbReference type="PROSITE" id="PS51192"/>
    </source>
</evidence>
<name>A0A915DAM9_9BILA</name>
<accession>A0A915DAM9</accession>
<keyword evidence="4 6" id="KW-0347">Helicase</keyword>
<dbReference type="GO" id="GO:0003724">
    <property type="term" value="F:RNA helicase activity"/>
    <property type="evidence" value="ECO:0007669"/>
    <property type="project" value="UniProtKB-EC"/>
</dbReference>
<dbReference type="InterPro" id="IPR014001">
    <property type="entry name" value="Helicase_ATP-bd"/>
</dbReference>
<protein>
    <recommendedName>
        <fullName evidence="1">RNA helicase</fullName>
        <ecNumber evidence="1">3.6.4.13</ecNumber>
    </recommendedName>
</protein>
<dbReference type="PROSITE" id="PS00039">
    <property type="entry name" value="DEAD_ATP_HELICASE"/>
    <property type="match status" value="1"/>
</dbReference>
<feature type="domain" description="Helicase ATP-binding" evidence="7">
    <location>
        <begin position="112"/>
        <end position="293"/>
    </location>
</feature>
<sequence length="496" mass="56020">MHSAQTGGGGDRSGFGAGNAASAAFDSNYTDDKPSHVPVMRTIENIFEEDEKMCEKYSTIRIEDDEITISGQGDEAPTMIEAWADGNLQESLLANINRAKYVLPRKIQSYTIPLIMDGYDVKGHAETGSGKTAAFLIPIIDTIIKKKAAEEMKSERSKPIALIIEPTRELAIQLHDQARKLAEGTGVSVAVAYGKYQYRDNLRHVSMGCDILVGTPGRLKDFILKRYVMVENLKYLVIDEADELLEDQFMRDIRDISNVEKFPRGSSTLLFSATFPELIQEWANEWMRPKNVMVSNKKLTTANHRVRQDFHLVAESEKKTKLLEMLNEELAELKKAEPDNEDLKLRKTLIFVKLKRTCDVLCSYLQQNKFTSTTINGDRTQEQRENCLNQLRNGEVQVVVTTDVCARGIDIKNLDHVINMDLPETYVSYIHRIGRTARLKEGTATSFFDPLADMDLAGPLVKGIKDVGQEVPEFLEKAADGTLEYQPHPRRLRIWC</sequence>
<dbReference type="Pfam" id="PF00270">
    <property type="entry name" value="DEAD"/>
    <property type="match status" value="1"/>
</dbReference>
<dbReference type="GO" id="GO:0043186">
    <property type="term" value="C:P granule"/>
    <property type="evidence" value="ECO:0007669"/>
    <property type="project" value="UniProtKB-ARBA"/>
</dbReference>
<dbReference type="Proteomes" id="UP000887574">
    <property type="component" value="Unplaced"/>
</dbReference>
<dbReference type="InterPro" id="IPR027417">
    <property type="entry name" value="P-loop_NTPase"/>
</dbReference>
<evidence type="ECO:0000256" key="5">
    <source>
        <dbReference type="ARBA" id="ARBA00022840"/>
    </source>
</evidence>
<dbReference type="GO" id="GO:0005524">
    <property type="term" value="F:ATP binding"/>
    <property type="evidence" value="ECO:0007669"/>
    <property type="project" value="UniProtKB-KW"/>
</dbReference>
<dbReference type="WBParaSite" id="jg17909">
    <property type="protein sequence ID" value="jg17909"/>
    <property type="gene ID" value="jg17909"/>
</dbReference>
<evidence type="ECO:0000256" key="4">
    <source>
        <dbReference type="ARBA" id="ARBA00022806"/>
    </source>
</evidence>
<dbReference type="GO" id="GO:0003676">
    <property type="term" value="F:nucleic acid binding"/>
    <property type="evidence" value="ECO:0007669"/>
    <property type="project" value="InterPro"/>
</dbReference>
<comment type="similarity">
    <text evidence="6">Belongs to the DEAD box helicase family.</text>
</comment>
<dbReference type="InterPro" id="IPR001650">
    <property type="entry name" value="Helicase_C-like"/>
</dbReference>